<organism evidence="2 3">
    <name type="scientific">Macrolepiota fuliginosa MF-IS2</name>
    <dbReference type="NCBI Taxonomy" id="1400762"/>
    <lineage>
        <taxon>Eukaryota</taxon>
        <taxon>Fungi</taxon>
        <taxon>Dikarya</taxon>
        <taxon>Basidiomycota</taxon>
        <taxon>Agaricomycotina</taxon>
        <taxon>Agaricomycetes</taxon>
        <taxon>Agaricomycetidae</taxon>
        <taxon>Agaricales</taxon>
        <taxon>Agaricineae</taxon>
        <taxon>Agaricaceae</taxon>
        <taxon>Macrolepiota</taxon>
    </lineage>
</organism>
<keyword evidence="1" id="KW-1133">Transmembrane helix</keyword>
<protein>
    <submittedName>
        <fullName evidence="2">Uncharacterized protein</fullName>
    </submittedName>
</protein>
<dbReference type="EMBL" id="MU151626">
    <property type="protein sequence ID" value="KAF9442474.1"/>
    <property type="molecule type" value="Genomic_DNA"/>
</dbReference>
<evidence type="ECO:0000313" key="3">
    <source>
        <dbReference type="Proteomes" id="UP000807342"/>
    </source>
</evidence>
<keyword evidence="3" id="KW-1185">Reference proteome</keyword>
<feature type="transmembrane region" description="Helical" evidence="1">
    <location>
        <begin position="23"/>
        <end position="40"/>
    </location>
</feature>
<keyword evidence="1" id="KW-0812">Transmembrane</keyword>
<comment type="caution">
    <text evidence="2">The sequence shown here is derived from an EMBL/GenBank/DDBJ whole genome shotgun (WGS) entry which is preliminary data.</text>
</comment>
<feature type="transmembrane region" description="Helical" evidence="1">
    <location>
        <begin position="204"/>
        <end position="225"/>
    </location>
</feature>
<feature type="transmembrane region" description="Helical" evidence="1">
    <location>
        <begin position="98"/>
        <end position="121"/>
    </location>
</feature>
<proteinExistence type="predicted"/>
<evidence type="ECO:0000313" key="2">
    <source>
        <dbReference type="EMBL" id="KAF9442474.1"/>
    </source>
</evidence>
<feature type="transmembrane region" description="Helical" evidence="1">
    <location>
        <begin position="147"/>
        <end position="172"/>
    </location>
</feature>
<name>A0A9P5X0P4_9AGAR</name>
<keyword evidence="1" id="KW-0472">Membrane</keyword>
<sequence length="309" mass="34948">MSDFGLVLGDFAYDLMNVRQNGYASYTAFALFIYDSLCTFSREKAMVHNSSYIPAALYLYVHDADSPKQTLYLDQCDMFIWTGTVVCAIWDYNFKVTVMLIFITAAEIIIGLVRGIANGIITSQNKIEGFPLHGCFRNDLSLSQSHLLASADIAIGIARFGAAAIELLLILIRLFQALRQAKLVGNTFYARIVHIKKFTPILYIFYRDGTLLILPLPVIVTLHFLAALETDSSQIALLEKLPENITAWFALVYYLCATRLILNLREANCKMTETMLSRRHTTIRFNHNTQHNSDGTIDEDEGIIEEIRH</sequence>
<dbReference type="Proteomes" id="UP000807342">
    <property type="component" value="Unassembled WGS sequence"/>
</dbReference>
<accession>A0A9P5X0P4</accession>
<dbReference type="AlphaFoldDB" id="A0A9P5X0P4"/>
<evidence type="ECO:0000256" key="1">
    <source>
        <dbReference type="SAM" id="Phobius"/>
    </source>
</evidence>
<gene>
    <name evidence="2" type="ORF">P691DRAFT_789402</name>
</gene>
<dbReference type="OrthoDB" id="3349377at2759"/>
<feature type="transmembrane region" description="Helical" evidence="1">
    <location>
        <begin position="245"/>
        <end position="262"/>
    </location>
</feature>
<reference evidence="2" key="1">
    <citation type="submission" date="2020-11" db="EMBL/GenBank/DDBJ databases">
        <authorList>
            <consortium name="DOE Joint Genome Institute"/>
            <person name="Ahrendt S."/>
            <person name="Riley R."/>
            <person name="Andreopoulos W."/>
            <person name="Labutti K."/>
            <person name="Pangilinan J."/>
            <person name="Ruiz-Duenas F.J."/>
            <person name="Barrasa J.M."/>
            <person name="Sanchez-Garcia M."/>
            <person name="Camarero S."/>
            <person name="Miyauchi S."/>
            <person name="Serrano A."/>
            <person name="Linde D."/>
            <person name="Babiker R."/>
            <person name="Drula E."/>
            <person name="Ayuso-Fernandez I."/>
            <person name="Pacheco R."/>
            <person name="Padilla G."/>
            <person name="Ferreira P."/>
            <person name="Barriuso J."/>
            <person name="Kellner H."/>
            <person name="Castanera R."/>
            <person name="Alfaro M."/>
            <person name="Ramirez L."/>
            <person name="Pisabarro A.G."/>
            <person name="Kuo A."/>
            <person name="Tritt A."/>
            <person name="Lipzen A."/>
            <person name="He G."/>
            <person name="Yan M."/>
            <person name="Ng V."/>
            <person name="Cullen D."/>
            <person name="Martin F."/>
            <person name="Rosso M.-N."/>
            <person name="Henrissat B."/>
            <person name="Hibbett D."/>
            <person name="Martinez A.T."/>
            <person name="Grigoriev I.V."/>
        </authorList>
    </citation>
    <scope>NUCLEOTIDE SEQUENCE</scope>
    <source>
        <strain evidence="2">MF-IS2</strain>
    </source>
</reference>